<accession>A0A3R9QLB1</accession>
<evidence type="ECO:0000313" key="3">
    <source>
        <dbReference type="Proteomes" id="UP000269669"/>
    </source>
</evidence>
<dbReference type="EMBL" id="RSDW01000001">
    <property type="protein sequence ID" value="RSL19230.1"/>
    <property type="molecule type" value="Genomic_DNA"/>
</dbReference>
<dbReference type="PROSITE" id="PS50943">
    <property type="entry name" value="HTH_CROC1"/>
    <property type="match status" value="1"/>
</dbReference>
<dbReference type="Proteomes" id="UP000269669">
    <property type="component" value="Unassembled WGS sequence"/>
</dbReference>
<keyword evidence="3" id="KW-1185">Reference proteome</keyword>
<dbReference type="SUPFAM" id="SSF47413">
    <property type="entry name" value="lambda repressor-like DNA-binding domains"/>
    <property type="match status" value="1"/>
</dbReference>
<dbReference type="Gene3D" id="1.10.260.40">
    <property type="entry name" value="lambda repressor-like DNA-binding domains"/>
    <property type="match status" value="1"/>
</dbReference>
<comment type="caution">
    <text evidence="2">The sequence shown here is derived from an EMBL/GenBank/DDBJ whole genome shotgun (WGS) entry which is preliminary data.</text>
</comment>
<evidence type="ECO:0000313" key="2">
    <source>
        <dbReference type="EMBL" id="RSL19230.1"/>
    </source>
</evidence>
<protein>
    <submittedName>
        <fullName evidence="2">Helix-turn-helix protein</fullName>
    </submittedName>
</protein>
<dbReference type="OrthoDB" id="9803379at2"/>
<dbReference type="InterPro" id="IPR010982">
    <property type="entry name" value="Lambda_DNA-bd_dom_sf"/>
</dbReference>
<gene>
    <name evidence="2" type="ORF">EDE15_4886</name>
</gene>
<reference evidence="2 3" key="1">
    <citation type="submission" date="2018-12" db="EMBL/GenBank/DDBJ databases">
        <title>Sequencing of bacterial isolates from soil warming experiment in Harvard Forest, Massachusetts, USA.</title>
        <authorList>
            <person name="Deangelis K."/>
        </authorList>
    </citation>
    <scope>NUCLEOTIDE SEQUENCE [LARGE SCALE GENOMIC DNA]</scope>
    <source>
        <strain evidence="2 3">EB153</strain>
    </source>
</reference>
<dbReference type="GO" id="GO:0003677">
    <property type="term" value="F:DNA binding"/>
    <property type="evidence" value="ECO:0007669"/>
    <property type="project" value="InterPro"/>
</dbReference>
<name>A0A3R9QLB1_9BACT</name>
<dbReference type="Pfam" id="PF01381">
    <property type="entry name" value="HTH_3"/>
    <property type="match status" value="1"/>
</dbReference>
<dbReference type="InterPro" id="IPR001387">
    <property type="entry name" value="Cro/C1-type_HTH"/>
</dbReference>
<evidence type="ECO:0000259" key="1">
    <source>
        <dbReference type="PROSITE" id="PS50943"/>
    </source>
</evidence>
<proteinExistence type="predicted"/>
<sequence length="79" mass="9404">MTRATFTEKAERFRELLVAAREESGLTQVQVAERLRKPQSYVSKIERGERRLDIIEFFELAEILKIDPIEFLQTLQRKH</sequence>
<organism evidence="2 3">
    <name type="scientific">Edaphobacter aggregans</name>
    <dbReference type="NCBI Taxonomy" id="570835"/>
    <lineage>
        <taxon>Bacteria</taxon>
        <taxon>Pseudomonadati</taxon>
        <taxon>Acidobacteriota</taxon>
        <taxon>Terriglobia</taxon>
        <taxon>Terriglobales</taxon>
        <taxon>Acidobacteriaceae</taxon>
        <taxon>Edaphobacter</taxon>
    </lineage>
</organism>
<dbReference type="RefSeq" id="WP_125487485.1">
    <property type="nucleotide sequence ID" value="NZ_RSDW01000001.1"/>
</dbReference>
<dbReference type="SMART" id="SM00530">
    <property type="entry name" value="HTH_XRE"/>
    <property type="match status" value="1"/>
</dbReference>
<dbReference type="AlphaFoldDB" id="A0A3R9QLB1"/>
<feature type="domain" description="HTH cro/C1-type" evidence="1">
    <location>
        <begin position="17"/>
        <end position="71"/>
    </location>
</feature>
<dbReference type="CDD" id="cd00093">
    <property type="entry name" value="HTH_XRE"/>
    <property type="match status" value="1"/>
</dbReference>